<evidence type="ECO:0000313" key="1">
    <source>
        <dbReference type="EMBL" id="KKO09074.1"/>
    </source>
</evidence>
<protein>
    <recommendedName>
        <fullName evidence="2">Adhesin domain-containing protein</fullName>
    </recommendedName>
</protein>
<dbReference type="Gene3D" id="2.160.20.120">
    <property type="match status" value="1"/>
</dbReference>
<dbReference type="EMBL" id="LAZR01000008">
    <property type="protein sequence ID" value="KKO09074.1"/>
    <property type="molecule type" value="Genomic_DNA"/>
</dbReference>
<dbReference type="AlphaFoldDB" id="A0A0F9YVY0"/>
<reference evidence="1" key="1">
    <citation type="journal article" date="2015" name="Nature">
        <title>Complex archaea that bridge the gap between prokaryotes and eukaryotes.</title>
        <authorList>
            <person name="Spang A."/>
            <person name="Saw J.H."/>
            <person name="Jorgensen S.L."/>
            <person name="Zaremba-Niedzwiedzka K."/>
            <person name="Martijn J."/>
            <person name="Lind A.E."/>
            <person name="van Eijk R."/>
            <person name="Schleper C."/>
            <person name="Guy L."/>
            <person name="Ettema T.J."/>
        </authorList>
    </citation>
    <scope>NUCLEOTIDE SEQUENCE</scope>
</reference>
<proteinExistence type="predicted"/>
<evidence type="ECO:0008006" key="2">
    <source>
        <dbReference type="Google" id="ProtNLM"/>
    </source>
</evidence>
<sequence>MRNLLLCLLPSVLLSSAALADECKDINITLDSNDIRTLTLDVGDGYLGIIGSDDDDAPIEIQAEACAGSRGELDDMDIVYERRGDTWEVETVAGEHNFNIFSLFNGSFDTRIDIELMVPAGLLLDIDDGSGNIDIRDVRGELLIDDGSGDLQISDTIGPVRIDDGSGDIEINNIGGRLDIDDGSGSMTLTRTMHVSIRDGSGDVNVRDVDGDANIIDDGSGDIRIERVSGSVMIGDDGSGNITVRDVQGDFIARDTGSGSVNYNDIGGRIEVRD</sequence>
<gene>
    <name evidence="1" type="ORF">LCGC14_0041930</name>
</gene>
<organism evidence="1">
    <name type="scientific">marine sediment metagenome</name>
    <dbReference type="NCBI Taxonomy" id="412755"/>
    <lineage>
        <taxon>unclassified sequences</taxon>
        <taxon>metagenomes</taxon>
        <taxon>ecological metagenomes</taxon>
    </lineage>
</organism>
<comment type="caution">
    <text evidence="1">The sequence shown here is derived from an EMBL/GenBank/DDBJ whole genome shotgun (WGS) entry which is preliminary data.</text>
</comment>
<accession>A0A0F9YVY0</accession>
<name>A0A0F9YVY0_9ZZZZ</name>